<evidence type="ECO:0000313" key="1">
    <source>
        <dbReference type="EMBL" id="KAJ1678330.1"/>
    </source>
</evidence>
<dbReference type="Proteomes" id="UP001145114">
    <property type="component" value="Unassembled WGS sequence"/>
</dbReference>
<sequence>MAKQNLDKDDIEVLGFVYANAFPTSHPCSPQYHDAADSNQTWESAVDMAMTAPSLSQPVPSSLTAGAPPAKGSLRSERRRMTRGNSSRQNLSAPQITRNILMQRMTSVSNGLSPSLRALVGLDEPYQKVYDLLHRTVTNGESNSALVIGPRGSGKSSIISTALAELATVTSHGQQAAKTHFTVYLNGHIHTTDYLALRDIARQLSIEQNTDELNIRSFSDAMLYILEIFKRGNRQTTSVLFILDEFDLFAQHPKQTLLYTLFDIAQSQQSPIAVVGLTPRLDVLDLLEKRVKSRFSHRQIYVNLVGGGVQQYLEIARQLLTIPDELREVVGDDGYFARFNESVEEMFQDTAFVNVLSSIFNLGKDIRYMIRVFMLPVAKLCKTKPLLDARSFVDAYTRQREDGKVAISR</sequence>
<keyword evidence="2" id="KW-1185">Reference proteome</keyword>
<proteinExistence type="predicted"/>
<organism evidence="1 2">
    <name type="scientific">Spiromyces aspiralis</name>
    <dbReference type="NCBI Taxonomy" id="68401"/>
    <lineage>
        <taxon>Eukaryota</taxon>
        <taxon>Fungi</taxon>
        <taxon>Fungi incertae sedis</taxon>
        <taxon>Zoopagomycota</taxon>
        <taxon>Kickxellomycotina</taxon>
        <taxon>Kickxellomycetes</taxon>
        <taxon>Kickxellales</taxon>
        <taxon>Kickxellaceae</taxon>
        <taxon>Spiromyces</taxon>
    </lineage>
</organism>
<gene>
    <name evidence="1" type="primary">ORC4_1</name>
    <name evidence="1" type="ORF">EV182_004272</name>
</gene>
<protein>
    <submittedName>
        <fullName evidence="1">Origin recognition complex subunit 4</fullName>
    </submittedName>
</protein>
<accession>A0ACC1HQN6</accession>
<comment type="caution">
    <text evidence="1">The sequence shown here is derived from an EMBL/GenBank/DDBJ whole genome shotgun (WGS) entry which is preliminary data.</text>
</comment>
<feature type="non-terminal residue" evidence="1">
    <location>
        <position position="409"/>
    </location>
</feature>
<dbReference type="EMBL" id="JAMZIH010001275">
    <property type="protein sequence ID" value="KAJ1678330.1"/>
    <property type="molecule type" value="Genomic_DNA"/>
</dbReference>
<name>A0ACC1HQN6_9FUNG</name>
<evidence type="ECO:0000313" key="2">
    <source>
        <dbReference type="Proteomes" id="UP001145114"/>
    </source>
</evidence>
<reference evidence="1" key="1">
    <citation type="submission" date="2022-06" db="EMBL/GenBank/DDBJ databases">
        <title>Phylogenomic reconstructions and comparative analyses of Kickxellomycotina fungi.</title>
        <authorList>
            <person name="Reynolds N.K."/>
            <person name="Stajich J.E."/>
            <person name="Barry K."/>
            <person name="Grigoriev I.V."/>
            <person name="Crous P."/>
            <person name="Smith M.E."/>
        </authorList>
    </citation>
    <scope>NUCLEOTIDE SEQUENCE</scope>
    <source>
        <strain evidence="1">RSA 2271</strain>
    </source>
</reference>